<proteinExistence type="predicted"/>
<evidence type="ECO:0000256" key="4">
    <source>
        <dbReference type="ARBA" id="ARBA00022989"/>
    </source>
</evidence>
<dbReference type="PANTHER" id="PTHR43427:SF6">
    <property type="entry name" value="CHLORIDE CHANNEL PROTEIN CLC-E"/>
    <property type="match status" value="1"/>
</dbReference>
<keyword evidence="12" id="KW-1185">Reference proteome</keyword>
<dbReference type="Pfam" id="PF00654">
    <property type="entry name" value="Voltage_CLC"/>
    <property type="match status" value="1"/>
</dbReference>
<comment type="subcellular location">
    <subcellularLocation>
        <location evidence="1">Membrane</location>
        <topology evidence="1">Multi-pass membrane protein</topology>
    </subcellularLocation>
</comment>
<feature type="transmembrane region" description="Helical" evidence="10">
    <location>
        <begin position="334"/>
        <end position="353"/>
    </location>
</feature>
<evidence type="ECO:0000256" key="3">
    <source>
        <dbReference type="ARBA" id="ARBA00022692"/>
    </source>
</evidence>
<dbReference type="InterPro" id="IPR001807">
    <property type="entry name" value="ClC"/>
</dbReference>
<gene>
    <name evidence="11" type="ORF">G6042_05065</name>
</gene>
<feature type="transmembrane region" description="Helical" evidence="10">
    <location>
        <begin position="391"/>
        <end position="408"/>
    </location>
</feature>
<organism evidence="11 12">
    <name type="scientific">Flavobacterium solisilvae</name>
    <dbReference type="NCBI Taxonomy" id="1852019"/>
    <lineage>
        <taxon>Bacteria</taxon>
        <taxon>Pseudomonadati</taxon>
        <taxon>Bacteroidota</taxon>
        <taxon>Flavobacteriia</taxon>
        <taxon>Flavobacteriales</taxon>
        <taxon>Flavobacteriaceae</taxon>
        <taxon>Flavobacterium</taxon>
    </lineage>
</organism>
<feature type="transmembrane region" description="Helical" evidence="10">
    <location>
        <begin position="262"/>
        <end position="280"/>
    </location>
</feature>
<dbReference type="InterPro" id="IPR014743">
    <property type="entry name" value="Cl-channel_core"/>
</dbReference>
<evidence type="ECO:0000256" key="2">
    <source>
        <dbReference type="ARBA" id="ARBA00022448"/>
    </source>
</evidence>
<protein>
    <submittedName>
        <fullName evidence="11">Chloride channel protein</fullName>
    </submittedName>
</protein>
<sequence length="426" mass="47055">MIHQAKNTPNSSFIFTKKLVIASVLVSFLSAFLGLALKHITEHYEAIFFLRAENNWIFFLVFPIFGLSLIYFLRYYLFKKKSNQGITEIFACTQFRSKTLPIYKIPSHFLNGLITVVFGGSTGIEVSTVVATAAIGNVVPEKETIFKKYKTELICTGITAGITVLFGSPIAGILFSIEVITKKLNKTFFLTNGIAIIIASALLLFFDEKALFTVALTTWHYHAIPYFILLGILAGVNSVYLTKTVLFFKSKFSKLKTQFHKIIIGSIILSIGLLVLPQLYGDGYHAIKEIFANSTPVITLAWFATLIGIILLKPILTSATLVAGGDGGVFAPSLFIGAFLGLFVATILNTYFHTNVIPINFMIIGMAAVLSASIQAPFTALFLVCGMINDYTLFFPILMVSLIAKYTSKMIFPYTVYNYSLVNLKS</sequence>
<dbReference type="EMBL" id="JAAMPT010000202">
    <property type="protein sequence ID" value="NMH24637.1"/>
    <property type="molecule type" value="Genomic_DNA"/>
</dbReference>
<feature type="transmembrane region" description="Helical" evidence="10">
    <location>
        <begin position="109"/>
        <end position="136"/>
    </location>
</feature>
<keyword evidence="6 10" id="KW-0472">Membrane</keyword>
<dbReference type="InterPro" id="IPR050368">
    <property type="entry name" value="ClC-type_chloride_channel"/>
</dbReference>
<evidence type="ECO:0000313" key="12">
    <source>
        <dbReference type="Proteomes" id="UP000767947"/>
    </source>
</evidence>
<evidence type="ECO:0000256" key="1">
    <source>
        <dbReference type="ARBA" id="ARBA00004141"/>
    </source>
</evidence>
<evidence type="ECO:0000256" key="8">
    <source>
        <dbReference type="ARBA" id="ARBA00023214"/>
    </source>
</evidence>
<dbReference type="CDD" id="cd00400">
    <property type="entry name" value="Voltage_gated_ClC"/>
    <property type="match status" value="1"/>
</dbReference>
<accession>A0ABX1QR20</accession>
<dbReference type="Gene3D" id="1.10.3080.10">
    <property type="entry name" value="Clc chloride channel"/>
    <property type="match status" value="1"/>
</dbReference>
<evidence type="ECO:0000256" key="5">
    <source>
        <dbReference type="ARBA" id="ARBA00023065"/>
    </source>
</evidence>
<feature type="transmembrane region" description="Helical" evidence="10">
    <location>
        <begin position="156"/>
        <end position="175"/>
    </location>
</feature>
<keyword evidence="5" id="KW-0406">Ion transport</keyword>
<feature type="transmembrane region" description="Helical" evidence="10">
    <location>
        <begin position="300"/>
        <end position="322"/>
    </location>
</feature>
<evidence type="ECO:0000256" key="6">
    <source>
        <dbReference type="ARBA" id="ARBA00023136"/>
    </source>
</evidence>
<keyword evidence="9" id="KW-0407">Ion channel</keyword>
<keyword evidence="7" id="KW-0869">Chloride channel</keyword>
<name>A0ABX1QR20_9FLAO</name>
<keyword evidence="3 10" id="KW-0812">Transmembrane</keyword>
<feature type="transmembrane region" description="Helical" evidence="10">
    <location>
        <begin position="359"/>
        <end position="384"/>
    </location>
</feature>
<dbReference type="Proteomes" id="UP000767947">
    <property type="component" value="Unassembled WGS sequence"/>
</dbReference>
<reference evidence="11 12" key="1">
    <citation type="submission" date="2020-02" db="EMBL/GenBank/DDBJ databases">
        <title>Flavobacterium sp. genome.</title>
        <authorList>
            <person name="Jung H.S."/>
            <person name="Baek J.H."/>
            <person name="Jeon C.O."/>
        </authorList>
    </citation>
    <scope>NUCLEOTIDE SEQUENCE [LARGE SCALE GENOMIC DNA]</scope>
    <source>
        <strain evidence="11 12">SE-s27</strain>
    </source>
</reference>
<evidence type="ECO:0000256" key="10">
    <source>
        <dbReference type="SAM" id="Phobius"/>
    </source>
</evidence>
<keyword evidence="2" id="KW-0813">Transport</keyword>
<feature type="transmembrane region" description="Helical" evidence="10">
    <location>
        <begin position="187"/>
        <end position="206"/>
    </location>
</feature>
<dbReference type="SUPFAM" id="SSF81340">
    <property type="entry name" value="Clc chloride channel"/>
    <property type="match status" value="1"/>
</dbReference>
<evidence type="ECO:0000256" key="7">
    <source>
        <dbReference type="ARBA" id="ARBA00023173"/>
    </source>
</evidence>
<evidence type="ECO:0000256" key="9">
    <source>
        <dbReference type="ARBA" id="ARBA00023303"/>
    </source>
</evidence>
<feature type="transmembrane region" description="Helical" evidence="10">
    <location>
        <begin position="218"/>
        <end position="241"/>
    </location>
</feature>
<feature type="transmembrane region" description="Helical" evidence="10">
    <location>
        <begin position="20"/>
        <end position="37"/>
    </location>
</feature>
<feature type="transmembrane region" description="Helical" evidence="10">
    <location>
        <begin position="57"/>
        <end position="77"/>
    </location>
</feature>
<evidence type="ECO:0000313" key="11">
    <source>
        <dbReference type="EMBL" id="NMH24637.1"/>
    </source>
</evidence>
<dbReference type="RefSeq" id="WP_169523221.1">
    <property type="nucleotide sequence ID" value="NZ_JAAMPT010000202.1"/>
</dbReference>
<dbReference type="PANTHER" id="PTHR43427">
    <property type="entry name" value="CHLORIDE CHANNEL PROTEIN CLC-E"/>
    <property type="match status" value="1"/>
</dbReference>
<keyword evidence="4 10" id="KW-1133">Transmembrane helix</keyword>
<comment type="caution">
    <text evidence="11">The sequence shown here is derived from an EMBL/GenBank/DDBJ whole genome shotgun (WGS) entry which is preliminary data.</text>
</comment>
<keyword evidence="8" id="KW-0868">Chloride</keyword>